<reference evidence="1" key="1">
    <citation type="submission" date="2014-10" db="EMBL/GenBank/DDBJ databases">
        <authorList>
            <person name="Kenyon J.J."/>
            <person name="Hamidian M."/>
            <person name="Holt K.E."/>
            <person name="Pickard D."/>
            <person name="Dougan G."/>
            <person name="Hall R.M."/>
        </authorList>
    </citation>
    <scope>NUCLEOTIDE SEQUENCE</scope>
    <source>
        <strain evidence="1">A388</strain>
    </source>
</reference>
<accession>A0A097I5H4</accession>
<name>A0A097I5H4_ACIBA</name>
<proteinExistence type="predicted"/>
<sequence>MKTTFLGNNGLLASIGITLFLFFFIFGMPTPIGSLTPLLTMSIVLWALLNYKKYFLFIPKEIFYLFIFLIFDLLVCLIIPCILGTYDFSIIQTKINFIASLLATYILARSFSSNNNITDKQFFNLLLVIFSIQVILIVGMLINSDFSQAITSFTRSSDQGARVLESYAGARGLGIADSSAFGFAIVMGLLIFLTFFAYKNNFISFKYFIVLLLLGSVASISAGRTAVLGIMFGLVYLLLNFKNYRSLLTLISIFLFFILIGSILISIDRNSIENETLGYFYSYSMEPILNYINEGSFASTSTDALQNMYFPLTEQQYLIGDGRYMDGESYYMATDAGYMRFTLFYGGVFSLMFYSYFIYFTMKLIFIKKNNIILLLFLLVISLALHYKGEVVLFSISYNKVLFLILFFIYMKSIGINKKA</sequence>
<evidence type="ECO:0000313" key="1">
    <source>
        <dbReference type="EMBL" id="AIT56459.1"/>
    </source>
</evidence>
<organism evidence="1">
    <name type="scientific">Acinetobacter baumannii</name>
    <dbReference type="NCBI Taxonomy" id="470"/>
    <lineage>
        <taxon>Bacteria</taxon>
        <taxon>Pseudomonadati</taxon>
        <taxon>Pseudomonadota</taxon>
        <taxon>Gammaproteobacteria</taxon>
        <taxon>Moraxellales</taxon>
        <taxon>Moraxellaceae</taxon>
        <taxon>Acinetobacter</taxon>
        <taxon>Acinetobacter calcoaceticus/baumannii complex</taxon>
    </lineage>
</organism>
<protein>
    <submittedName>
        <fullName evidence="1">Wzy</fullName>
    </submittedName>
</protein>
<dbReference type="AlphaFoldDB" id="A0A097I5H4"/>
<dbReference type="EMBL" id="JQ684178">
    <property type="protein sequence ID" value="AIT56459.1"/>
    <property type="molecule type" value="Genomic_DNA"/>
</dbReference>
<dbReference type="RefSeq" id="WP_032044001.1">
    <property type="nucleotide sequence ID" value="NZ_CAXNZZ010000010.1"/>
</dbReference>
<gene>
    <name evidence="1" type="primary">wzy</name>
</gene>